<evidence type="ECO:0000256" key="1">
    <source>
        <dbReference type="ARBA" id="ARBA00004141"/>
    </source>
</evidence>
<proteinExistence type="inferred from homology"/>
<keyword evidence="4 6" id="KW-1133">Transmembrane helix</keyword>
<evidence type="ECO:0000256" key="2">
    <source>
        <dbReference type="ARBA" id="ARBA00007524"/>
    </source>
</evidence>
<evidence type="ECO:0000313" key="7">
    <source>
        <dbReference type="EMBL" id="BDZ55284.1"/>
    </source>
</evidence>
<reference evidence="8" key="1">
    <citation type="journal article" date="2019" name="Int. J. Syst. Evol. Microbiol.">
        <title>The Global Catalogue of Microorganisms (GCM) 10K type strain sequencing project: providing services to taxonomists for standard genome sequencing and annotation.</title>
        <authorList>
            <consortium name="The Broad Institute Genomics Platform"/>
            <consortium name="The Broad Institute Genome Sequencing Center for Infectious Disease"/>
            <person name="Wu L."/>
            <person name="Ma J."/>
        </authorList>
    </citation>
    <scope>NUCLEOTIDE SEQUENCE [LARGE SCALE GENOMIC DNA]</scope>
    <source>
        <strain evidence="8">NBRC 109019</strain>
    </source>
</reference>
<keyword evidence="8" id="KW-1185">Reference proteome</keyword>
<evidence type="ECO:0008006" key="9">
    <source>
        <dbReference type="Google" id="ProtNLM"/>
    </source>
</evidence>
<dbReference type="Gene3D" id="1.20.1260.100">
    <property type="entry name" value="TspO/MBR protein"/>
    <property type="match status" value="1"/>
</dbReference>
<feature type="transmembrane region" description="Helical" evidence="6">
    <location>
        <begin position="77"/>
        <end position="96"/>
    </location>
</feature>
<comment type="subcellular location">
    <subcellularLocation>
        <location evidence="1">Membrane</location>
        <topology evidence="1">Multi-pass membrane protein</topology>
    </subcellularLocation>
</comment>
<keyword evidence="5 6" id="KW-0472">Membrane</keyword>
<evidence type="ECO:0000256" key="4">
    <source>
        <dbReference type="ARBA" id="ARBA00022989"/>
    </source>
</evidence>
<dbReference type="PANTHER" id="PTHR33802">
    <property type="entry name" value="SI:CH211-161H7.5-RELATED"/>
    <property type="match status" value="1"/>
</dbReference>
<feature type="transmembrane region" description="Helical" evidence="6">
    <location>
        <begin position="116"/>
        <end position="137"/>
    </location>
</feature>
<dbReference type="InterPro" id="IPR004307">
    <property type="entry name" value="TspO_MBR"/>
</dbReference>
<feature type="transmembrane region" description="Helical" evidence="6">
    <location>
        <begin position="149"/>
        <end position="168"/>
    </location>
</feature>
<dbReference type="PANTHER" id="PTHR33802:SF1">
    <property type="entry name" value="XK-RELATED PROTEIN"/>
    <property type="match status" value="1"/>
</dbReference>
<organism evidence="7 8">
    <name type="scientific">Agromyces marinus</name>
    <dbReference type="NCBI Taxonomy" id="1389020"/>
    <lineage>
        <taxon>Bacteria</taxon>
        <taxon>Bacillati</taxon>
        <taxon>Actinomycetota</taxon>
        <taxon>Actinomycetes</taxon>
        <taxon>Micrococcales</taxon>
        <taxon>Microbacteriaceae</taxon>
        <taxon>Agromyces</taxon>
    </lineage>
</organism>
<evidence type="ECO:0000256" key="6">
    <source>
        <dbReference type="SAM" id="Phobius"/>
    </source>
</evidence>
<feature type="transmembrane region" description="Helical" evidence="6">
    <location>
        <begin position="54"/>
        <end position="71"/>
    </location>
</feature>
<evidence type="ECO:0000256" key="5">
    <source>
        <dbReference type="ARBA" id="ARBA00023136"/>
    </source>
</evidence>
<comment type="similarity">
    <text evidence="2">Belongs to the TspO/BZRP family.</text>
</comment>
<gene>
    <name evidence="7" type="ORF">GCM10025870_23570</name>
</gene>
<dbReference type="EMBL" id="AP027734">
    <property type="protein sequence ID" value="BDZ55284.1"/>
    <property type="molecule type" value="Genomic_DNA"/>
</dbReference>
<accession>A0ABN6YE88</accession>
<sequence>MQEAAGGWLDADSTLIAPARPAFGIWSVIYTGMLAYAIFQALPAQRASARHRRIGYPVAASLVLNAAWIGVVQLDLLWASLPVIVALVAVLAWLFVQLRRLPPRGIVDAIVTDGSIGLYLGWVVVATAANATAVLQAAGFDGWGLPAEAWAILVIGAAAAVGIGLAWWGRGRIAPALSLAWGLSWVAVGRLTDEPDSTSTGIAAAVAAVLVLVVTLVARVWAMRSTRGTMEA</sequence>
<feature type="transmembrane region" description="Helical" evidence="6">
    <location>
        <begin position="23"/>
        <end position="42"/>
    </location>
</feature>
<evidence type="ECO:0000256" key="3">
    <source>
        <dbReference type="ARBA" id="ARBA00022692"/>
    </source>
</evidence>
<feature type="transmembrane region" description="Helical" evidence="6">
    <location>
        <begin position="173"/>
        <end position="190"/>
    </location>
</feature>
<name>A0ABN6YE88_9MICO</name>
<dbReference type="RefSeq" id="WP_350227217.1">
    <property type="nucleotide sequence ID" value="NZ_AP027734.1"/>
</dbReference>
<keyword evidence="3 6" id="KW-0812">Transmembrane</keyword>
<protein>
    <recommendedName>
        <fullName evidence="9">Tryptophan-rich sensory protein</fullName>
    </recommendedName>
</protein>
<dbReference type="Pfam" id="PF03073">
    <property type="entry name" value="TspO_MBR"/>
    <property type="match status" value="1"/>
</dbReference>
<feature type="transmembrane region" description="Helical" evidence="6">
    <location>
        <begin position="202"/>
        <end position="222"/>
    </location>
</feature>
<evidence type="ECO:0000313" key="8">
    <source>
        <dbReference type="Proteomes" id="UP001321477"/>
    </source>
</evidence>
<dbReference type="InterPro" id="IPR038330">
    <property type="entry name" value="TspO/MBR-related_sf"/>
</dbReference>
<dbReference type="Proteomes" id="UP001321477">
    <property type="component" value="Chromosome"/>
</dbReference>